<dbReference type="PANTHER" id="PTHR43015:SF1">
    <property type="entry name" value="D-RIBITOL-5-PHOSPHATE CYTIDYLYLTRANSFERASE"/>
    <property type="match status" value="1"/>
</dbReference>
<keyword evidence="4" id="KW-1185">Reference proteome</keyword>
<keyword evidence="2 3" id="KW-0548">Nucleotidyltransferase</keyword>
<protein>
    <submittedName>
        <fullName evidence="3">2-C-methyl-D-erythritol 4-phosphate cytidylyltransferase</fullName>
    </submittedName>
</protein>
<dbReference type="AlphaFoldDB" id="A0A7V8N176"/>
<gene>
    <name evidence="3" type="ORF">HZR21_06380</name>
</gene>
<dbReference type="Proteomes" id="UP000530186">
    <property type="component" value="Unassembled WGS sequence"/>
</dbReference>
<accession>A0A7V8N176</accession>
<name>A0A7V8N176_9LACT</name>
<dbReference type="GeneID" id="303195138"/>
<reference evidence="3 4" key="1">
    <citation type="submission" date="2020-07" db="EMBL/GenBank/DDBJ databases">
        <authorList>
            <person name="Hilgarth M."/>
            <person name="Werum V."/>
            <person name="Vogel R.F."/>
        </authorList>
    </citation>
    <scope>NUCLEOTIDE SEQUENCE [LARGE SCALE GENOMIC DNA]</scope>
    <source>
        <strain evidence="3 4">DSM 28961</strain>
    </source>
</reference>
<dbReference type="InterPro" id="IPR029044">
    <property type="entry name" value="Nucleotide-diphossugar_trans"/>
</dbReference>
<dbReference type="GO" id="GO:0070567">
    <property type="term" value="F:cytidylyltransferase activity"/>
    <property type="evidence" value="ECO:0007669"/>
    <property type="project" value="InterPro"/>
</dbReference>
<proteinExistence type="predicted"/>
<dbReference type="Gene3D" id="3.90.550.10">
    <property type="entry name" value="Spore Coat Polysaccharide Biosynthesis Protein SpsA, Chain A"/>
    <property type="match status" value="1"/>
</dbReference>
<sequence length="244" mass="27303">MNYVVIFAGGVGSRMSSKLGPIQYMEVEEKPILIYTLERFSTNELIDKIVVVVACDYVRYVEELVARFKVDKVVAIVVGGDCSHASIIEGIKAVKKDGASDDNMILFHDGIRPIINQFTICNCIKGAEENGNSITCIPAIETFAQSLDRACVDSVTIREDMFSLQAPQAYHFKDAYELNQRAIQEGIVGTVADQAELNCYYGKTLYLCEGLHGNTKIKYPIDFTYFEFLVKSGKYQKIVNDMPF</sequence>
<dbReference type="Pfam" id="PF01128">
    <property type="entry name" value="IspD"/>
    <property type="match status" value="1"/>
</dbReference>
<organism evidence="3 4">
    <name type="scientific">Pseudolactococcus laudensis</name>
    <dbReference type="NCBI Taxonomy" id="1494461"/>
    <lineage>
        <taxon>Bacteria</taxon>
        <taxon>Bacillati</taxon>
        <taxon>Bacillota</taxon>
        <taxon>Bacilli</taxon>
        <taxon>Lactobacillales</taxon>
        <taxon>Streptococcaceae</taxon>
        <taxon>Pseudolactococcus</taxon>
    </lineage>
</organism>
<dbReference type="PANTHER" id="PTHR43015">
    <property type="entry name" value="D-RIBITOL-5-PHOSPHATE CYTIDYLYLTRANSFERASE"/>
    <property type="match status" value="1"/>
</dbReference>
<evidence type="ECO:0000256" key="2">
    <source>
        <dbReference type="ARBA" id="ARBA00022695"/>
    </source>
</evidence>
<dbReference type="SUPFAM" id="SSF53448">
    <property type="entry name" value="Nucleotide-diphospho-sugar transferases"/>
    <property type="match status" value="1"/>
</dbReference>
<evidence type="ECO:0000256" key="1">
    <source>
        <dbReference type="ARBA" id="ARBA00022679"/>
    </source>
</evidence>
<dbReference type="InterPro" id="IPR034683">
    <property type="entry name" value="IspD/TarI"/>
</dbReference>
<evidence type="ECO:0000313" key="3">
    <source>
        <dbReference type="EMBL" id="MBA0016760.1"/>
    </source>
</evidence>
<dbReference type="EMBL" id="JACBNY010000009">
    <property type="protein sequence ID" value="MBA0016760.1"/>
    <property type="molecule type" value="Genomic_DNA"/>
</dbReference>
<comment type="caution">
    <text evidence="3">The sequence shown here is derived from an EMBL/GenBank/DDBJ whole genome shotgun (WGS) entry which is preliminary data.</text>
</comment>
<evidence type="ECO:0000313" key="4">
    <source>
        <dbReference type="Proteomes" id="UP000530186"/>
    </source>
</evidence>
<keyword evidence="1 3" id="KW-0808">Transferase</keyword>
<dbReference type="RefSeq" id="WP_180746937.1">
    <property type="nucleotide sequence ID" value="NZ_CBCRWQ010000010.1"/>
</dbReference>
<dbReference type="GO" id="GO:0005829">
    <property type="term" value="C:cytosol"/>
    <property type="evidence" value="ECO:0007669"/>
    <property type="project" value="TreeGrafter"/>
</dbReference>